<evidence type="ECO:0000256" key="7">
    <source>
        <dbReference type="ARBA" id="ARBA00023244"/>
    </source>
</evidence>
<dbReference type="PANTHER" id="PTHR10755:SF0">
    <property type="entry name" value="OXYGEN-DEPENDENT COPROPORPHYRINOGEN-III OXIDASE, MITOCHONDRIAL"/>
    <property type="match status" value="1"/>
</dbReference>
<comment type="subunit">
    <text evidence="3">Homodimer.</text>
</comment>
<dbReference type="EC" id="1.3.3.3" evidence="4"/>
<dbReference type="InterPro" id="IPR001260">
    <property type="entry name" value="Coprogen_oxidase_aer"/>
</dbReference>
<evidence type="ECO:0000313" key="9">
    <source>
        <dbReference type="Proteomes" id="UP000011820"/>
    </source>
</evidence>
<reference evidence="8 9" key="1">
    <citation type="journal article" date="2013" name="Genome Announc.">
        <title>Complete Genome Sequence of a Chinese Strain of 'Candidatus Liberibacter asiaticus'.</title>
        <authorList>
            <person name="Lin H."/>
            <person name="Han C.S."/>
            <person name="Liu B."/>
            <person name="Lou B."/>
            <person name="Bai X."/>
            <person name="Deng C."/>
            <person name="Civerolo E.L."/>
            <person name="Gupta G."/>
        </authorList>
    </citation>
    <scope>NUCLEOTIDE SEQUENCE [LARGE SCALE GENOMIC DNA]</scope>
    <source>
        <strain evidence="9">gxpsy</strain>
    </source>
</reference>
<keyword evidence="9" id="KW-1185">Reference proteome</keyword>
<evidence type="ECO:0000256" key="5">
    <source>
        <dbReference type="ARBA" id="ARBA00023002"/>
    </source>
</evidence>
<proteinExistence type="inferred from homology"/>
<dbReference type="Gene3D" id="3.40.1500.10">
    <property type="entry name" value="Coproporphyrinogen III oxidase, aerobic"/>
    <property type="match status" value="1"/>
</dbReference>
<evidence type="ECO:0000256" key="6">
    <source>
        <dbReference type="ARBA" id="ARBA00023133"/>
    </source>
</evidence>
<keyword evidence="6" id="KW-0350">Heme biosynthesis</keyword>
<dbReference type="RefSeq" id="WP_015452904.1">
    <property type="nucleotide sequence ID" value="NC_020549.1"/>
</dbReference>
<dbReference type="PIRSF" id="PIRSF000166">
    <property type="entry name" value="Coproporphyri_ox"/>
    <property type="match status" value="1"/>
</dbReference>
<organism evidence="8 9">
    <name type="scientific">Candidatus Liberibacter asiaticus str. gxpsy</name>
    <dbReference type="NCBI Taxonomy" id="1174529"/>
    <lineage>
        <taxon>Bacteria</taxon>
        <taxon>Pseudomonadati</taxon>
        <taxon>Pseudomonadota</taxon>
        <taxon>Alphaproteobacteria</taxon>
        <taxon>Hyphomicrobiales</taxon>
        <taxon>Rhizobiaceae</taxon>
        <taxon>Liberibacter</taxon>
    </lineage>
</organism>
<evidence type="ECO:0000256" key="2">
    <source>
        <dbReference type="ARBA" id="ARBA00010644"/>
    </source>
</evidence>
<comment type="similarity">
    <text evidence="2">Belongs to the aerobic coproporphyrinogen-III oxidase family.</text>
</comment>
<evidence type="ECO:0000313" key="8">
    <source>
        <dbReference type="EMBL" id="AGH17309.1"/>
    </source>
</evidence>
<dbReference type="PANTHER" id="PTHR10755">
    <property type="entry name" value="COPROPORPHYRINOGEN III OXIDASE, MITOCHONDRIAL"/>
    <property type="match status" value="1"/>
</dbReference>
<evidence type="ECO:0000256" key="1">
    <source>
        <dbReference type="ARBA" id="ARBA00005168"/>
    </source>
</evidence>
<accession>A0ABM5NGB2</accession>
<dbReference type="GeneID" id="93077299"/>
<evidence type="ECO:0000256" key="4">
    <source>
        <dbReference type="ARBA" id="ARBA00012869"/>
    </source>
</evidence>
<dbReference type="Pfam" id="PF01218">
    <property type="entry name" value="Coprogen_oxidas"/>
    <property type="match status" value="1"/>
</dbReference>
<dbReference type="PROSITE" id="PS01021">
    <property type="entry name" value="COPROGEN_OXIDASE"/>
    <property type="match status" value="1"/>
</dbReference>
<dbReference type="PRINTS" id="PR00073">
    <property type="entry name" value="COPRGNOXDASE"/>
</dbReference>
<name>A0ABM5NGB2_LIBAS</name>
<evidence type="ECO:0000256" key="3">
    <source>
        <dbReference type="ARBA" id="ARBA00011738"/>
    </source>
</evidence>
<sequence>MNLCTIEIGCPDDIEERKRISQRKFENLQSIICTEFEKLENEAHENSANRSPKIFTVKHWLRDKSQKEDLGGGRMATLCAGKVFEKAAVLVSTVYGDLSPDFKDQILGTTKNPYFWATGLSVIVHPYNPHVPAVHFNIRMIVTGAYWFGGGIDLTPSLESRRHSYDPDVIFFHNTLKEMCSQHAVANYTHYKEWCDRYFYLPHRQESRGIGGIFFDHLHSSPEMGGIDADFSFISAVGDCFIKLYPSLVRRNYHHLFSEQDRQEQLIRRGRYAEFNLLYDKGTNFGFKTGGNVESILASMPPLVAWP</sequence>
<keyword evidence="7" id="KW-0627">Porphyrin biosynthesis</keyword>
<dbReference type="EMBL" id="CP004005">
    <property type="protein sequence ID" value="AGH17309.1"/>
    <property type="molecule type" value="Genomic_DNA"/>
</dbReference>
<keyword evidence="5" id="KW-0560">Oxidoreductase</keyword>
<dbReference type="SUPFAM" id="SSF102886">
    <property type="entry name" value="Coproporphyrinogen III oxidase"/>
    <property type="match status" value="1"/>
</dbReference>
<dbReference type="NCBIfam" id="NF003727">
    <property type="entry name" value="PRK05330.1"/>
    <property type="match status" value="1"/>
</dbReference>
<dbReference type="InterPro" id="IPR018375">
    <property type="entry name" value="Coprogen_oxidase_CS"/>
</dbReference>
<dbReference type="InterPro" id="IPR036406">
    <property type="entry name" value="Coprogen_oxidase_aer_sf"/>
</dbReference>
<gene>
    <name evidence="8" type="ORF">WSI_04705</name>
</gene>
<comment type="pathway">
    <text evidence="1">Porphyrin-containing compound metabolism; protoporphyrin-IX biosynthesis; protoporphyrinogen-IX from coproporphyrinogen-III (O2 route): step 1/1.</text>
</comment>
<protein>
    <recommendedName>
        <fullName evidence="4">coproporphyrinogen oxidase</fullName>
        <ecNumber evidence="4">1.3.3.3</ecNumber>
    </recommendedName>
</protein>
<dbReference type="Proteomes" id="UP000011820">
    <property type="component" value="Chromosome"/>
</dbReference>